<dbReference type="RefSeq" id="WP_377279370.1">
    <property type="nucleotide sequence ID" value="NZ_JBHSGL010000005.1"/>
</dbReference>
<dbReference type="PANTHER" id="PTHR43297">
    <property type="entry name" value="OLIGOPEPTIDE TRANSPORT ATP-BINDING PROTEIN APPD"/>
    <property type="match status" value="1"/>
</dbReference>
<dbReference type="Gene3D" id="3.40.50.300">
    <property type="entry name" value="P-loop containing nucleotide triphosphate hydrolases"/>
    <property type="match status" value="1"/>
</dbReference>
<dbReference type="InterPro" id="IPR027417">
    <property type="entry name" value="P-loop_NTPase"/>
</dbReference>
<evidence type="ECO:0000256" key="8">
    <source>
        <dbReference type="ARBA" id="ARBA00022967"/>
    </source>
</evidence>
<keyword evidence="9" id="KW-0472">Membrane</keyword>
<dbReference type="InterPro" id="IPR003439">
    <property type="entry name" value="ABC_transporter-like_ATP-bd"/>
</dbReference>
<dbReference type="Pfam" id="PF08352">
    <property type="entry name" value="oligo_HPY"/>
    <property type="match status" value="1"/>
</dbReference>
<comment type="similarity">
    <text evidence="2">Belongs to the ABC transporter superfamily.</text>
</comment>
<evidence type="ECO:0000313" key="12">
    <source>
        <dbReference type="Proteomes" id="UP001595932"/>
    </source>
</evidence>
<dbReference type="InterPro" id="IPR050388">
    <property type="entry name" value="ABC_Ni/Peptide_Import"/>
</dbReference>
<evidence type="ECO:0000256" key="4">
    <source>
        <dbReference type="ARBA" id="ARBA00022475"/>
    </source>
</evidence>
<keyword evidence="4" id="KW-1003">Cell membrane</keyword>
<dbReference type="SMART" id="SM00382">
    <property type="entry name" value="AAA"/>
    <property type="match status" value="1"/>
</dbReference>
<dbReference type="InterPro" id="IPR003593">
    <property type="entry name" value="AAA+_ATPase"/>
</dbReference>
<evidence type="ECO:0000256" key="1">
    <source>
        <dbReference type="ARBA" id="ARBA00004202"/>
    </source>
</evidence>
<keyword evidence="6" id="KW-0547">Nucleotide-binding</keyword>
<gene>
    <name evidence="11" type="ORF">ACFO5U_12380</name>
</gene>
<protein>
    <submittedName>
        <fullName evidence="11">ABC transporter ATP-binding protein</fullName>
    </submittedName>
</protein>
<dbReference type="CDD" id="cd03257">
    <property type="entry name" value="ABC_NikE_OppD_transporters"/>
    <property type="match status" value="1"/>
</dbReference>
<evidence type="ECO:0000256" key="6">
    <source>
        <dbReference type="ARBA" id="ARBA00022741"/>
    </source>
</evidence>
<proteinExistence type="inferred from homology"/>
<evidence type="ECO:0000256" key="5">
    <source>
        <dbReference type="ARBA" id="ARBA00022519"/>
    </source>
</evidence>
<dbReference type="PANTHER" id="PTHR43297:SF14">
    <property type="entry name" value="ATPASE AAA-TYPE CORE DOMAIN-CONTAINING PROTEIN"/>
    <property type="match status" value="1"/>
</dbReference>
<keyword evidence="5" id="KW-0997">Cell inner membrane</keyword>
<feature type="domain" description="ABC transporter" evidence="10">
    <location>
        <begin position="4"/>
        <end position="247"/>
    </location>
</feature>
<dbReference type="GO" id="GO:0005524">
    <property type="term" value="F:ATP binding"/>
    <property type="evidence" value="ECO:0007669"/>
    <property type="project" value="UniProtKB-KW"/>
</dbReference>
<evidence type="ECO:0000256" key="9">
    <source>
        <dbReference type="ARBA" id="ARBA00023136"/>
    </source>
</evidence>
<evidence type="ECO:0000259" key="10">
    <source>
        <dbReference type="PROSITE" id="PS50893"/>
    </source>
</evidence>
<dbReference type="Proteomes" id="UP001595932">
    <property type="component" value="Unassembled WGS sequence"/>
</dbReference>
<dbReference type="SUPFAM" id="SSF52540">
    <property type="entry name" value="P-loop containing nucleoside triphosphate hydrolases"/>
    <property type="match status" value="1"/>
</dbReference>
<sequence>MTLLSVNHLSVQIAGRPLVSDVSFDIQQGEWLAIIGQSGSGKSVTASAIGHLLAPNLTASGEALYMGENLLEFSAKKMRRLRGTSISYVFQDYQGSFTPFHTIGRHFDEFLKTHFRLPKRERRNRAERALESVGLKAEMYGRYPFQLSGGQLQRSSIALALLAKPDLLIVDEPTAALDSISAFKVLRLLADLQQETGCAMLFITHDLRHVRKHADQIIVMKQGAIVEQGDKESVLDRPQHPYTQSLIAASPSLSEASDLLRGGGSVCHYCN</sequence>
<keyword evidence="7 11" id="KW-0067">ATP-binding</keyword>
<comment type="subcellular location">
    <subcellularLocation>
        <location evidence="1">Cell membrane</location>
        <topology evidence="1">Peripheral membrane protein</topology>
    </subcellularLocation>
</comment>
<dbReference type="PROSITE" id="PS50893">
    <property type="entry name" value="ABC_TRANSPORTER_2"/>
    <property type="match status" value="1"/>
</dbReference>
<organism evidence="11 12">
    <name type="scientific">Planococcus dechangensis</name>
    <dbReference type="NCBI Taxonomy" id="1176255"/>
    <lineage>
        <taxon>Bacteria</taxon>
        <taxon>Bacillati</taxon>
        <taxon>Bacillota</taxon>
        <taxon>Bacilli</taxon>
        <taxon>Bacillales</taxon>
        <taxon>Caryophanaceae</taxon>
        <taxon>Planococcus</taxon>
    </lineage>
</organism>
<keyword evidence="3" id="KW-0813">Transport</keyword>
<keyword evidence="8" id="KW-1278">Translocase</keyword>
<comment type="caution">
    <text evidence="11">The sequence shown here is derived from an EMBL/GenBank/DDBJ whole genome shotgun (WGS) entry which is preliminary data.</text>
</comment>
<dbReference type="InterPro" id="IPR013563">
    <property type="entry name" value="Oligopep_ABC_C"/>
</dbReference>
<evidence type="ECO:0000256" key="2">
    <source>
        <dbReference type="ARBA" id="ARBA00005417"/>
    </source>
</evidence>
<evidence type="ECO:0000256" key="3">
    <source>
        <dbReference type="ARBA" id="ARBA00022448"/>
    </source>
</evidence>
<keyword evidence="12" id="KW-1185">Reference proteome</keyword>
<evidence type="ECO:0000313" key="11">
    <source>
        <dbReference type="EMBL" id="MFC4713669.1"/>
    </source>
</evidence>
<name>A0ABV9ME05_9BACL</name>
<reference evidence="12" key="1">
    <citation type="journal article" date="2019" name="Int. J. Syst. Evol. Microbiol.">
        <title>The Global Catalogue of Microorganisms (GCM) 10K type strain sequencing project: providing services to taxonomists for standard genome sequencing and annotation.</title>
        <authorList>
            <consortium name="The Broad Institute Genomics Platform"/>
            <consortium name="The Broad Institute Genome Sequencing Center for Infectious Disease"/>
            <person name="Wu L."/>
            <person name="Ma J."/>
        </authorList>
    </citation>
    <scope>NUCLEOTIDE SEQUENCE [LARGE SCALE GENOMIC DNA]</scope>
    <source>
        <strain evidence="12">CGMCC 1.12151</strain>
    </source>
</reference>
<accession>A0ABV9ME05</accession>
<dbReference type="Pfam" id="PF00005">
    <property type="entry name" value="ABC_tran"/>
    <property type="match status" value="1"/>
</dbReference>
<evidence type="ECO:0000256" key="7">
    <source>
        <dbReference type="ARBA" id="ARBA00022840"/>
    </source>
</evidence>
<dbReference type="EMBL" id="JBHSGL010000005">
    <property type="protein sequence ID" value="MFC4713669.1"/>
    <property type="molecule type" value="Genomic_DNA"/>
</dbReference>